<dbReference type="Proteomes" id="UP000256913">
    <property type="component" value="Unassembled WGS sequence"/>
</dbReference>
<protein>
    <submittedName>
        <fullName evidence="1">NYN domain-containing protein</fullName>
    </submittedName>
</protein>
<proteinExistence type="predicted"/>
<dbReference type="AlphaFoldDB" id="A0A3D9ZT68"/>
<dbReference type="OrthoDB" id="9809421at2"/>
<dbReference type="CDD" id="cd18722">
    <property type="entry name" value="PIN_NicB-like"/>
    <property type="match status" value="1"/>
</dbReference>
<evidence type="ECO:0000313" key="1">
    <source>
        <dbReference type="EMBL" id="REF96870.1"/>
    </source>
</evidence>
<evidence type="ECO:0000313" key="2">
    <source>
        <dbReference type="Proteomes" id="UP000256913"/>
    </source>
</evidence>
<organism evidence="1 2">
    <name type="scientific">Asanoa ferruginea</name>
    <dbReference type="NCBI Taxonomy" id="53367"/>
    <lineage>
        <taxon>Bacteria</taxon>
        <taxon>Bacillati</taxon>
        <taxon>Actinomycetota</taxon>
        <taxon>Actinomycetes</taxon>
        <taxon>Micromonosporales</taxon>
        <taxon>Micromonosporaceae</taxon>
        <taxon>Asanoa</taxon>
    </lineage>
</organism>
<dbReference type="EMBL" id="QUMQ01000001">
    <property type="protein sequence ID" value="REF96870.1"/>
    <property type="molecule type" value="Genomic_DNA"/>
</dbReference>
<reference evidence="1 2" key="1">
    <citation type="submission" date="2018-08" db="EMBL/GenBank/DDBJ databases">
        <title>Sequencing the genomes of 1000 actinobacteria strains.</title>
        <authorList>
            <person name="Klenk H.-P."/>
        </authorList>
    </citation>
    <scope>NUCLEOTIDE SEQUENCE [LARGE SCALE GENOMIC DNA]</scope>
    <source>
        <strain evidence="1 2">DSM 44099</strain>
    </source>
</reference>
<name>A0A3D9ZT68_9ACTN</name>
<dbReference type="RefSeq" id="WP_116068313.1">
    <property type="nucleotide sequence ID" value="NZ_BONB01000026.1"/>
</dbReference>
<keyword evidence="2" id="KW-1185">Reference proteome</keyword>
<comment type="caution">
    <text evidence="1">The sequence shown here is derived from an EMBL/GenBank/DDBJ whole genome shotgun (WGS) entry which is preliminary data.</text>
</comment>
<sequence>MRVGVYVDGYNLYYGARGLCGRGTAGWRWLDIRALAERLAGAHWPHATIDRVVYCTALIDAASNLSGFNDQDVYLKAIAAGNSVDHVEYGSYVSRVKVAPLAVKAPSRQGGPQLVTSGWPVMIRDGQGNPVPDAQFMVSFAHREEKGSDVNVASHLLVDVLTSRVDAAILISNDSDLSFPISFARSKVPIGLLNPSKNPLAGALRGRPDEGVGSHWWQRLTAGDFRACQLSDPAGTFAKPSDW</sequence>
<accession>A0A3D9ZT68</accession>
<dbReference type="Gene3D" id="3.40.50.1010">
    <property type="entry name" value="5'-nuclease"/>
    <property type="match status" value="1"/>
</dbReference>
<gene>
    <name evidence="1" type="ORF">DFJ67_2863</name>
</gene>